<evidence type="ECO:0000256" key="2">
    <source>
        <dbReference type="SAM" id="SignalP"/>
    </source>
</evidence>
<proteinExistence type="predicted"/>
<feature type="region of interest" description="Disordered" evidence="1">
    <location>
        <begin position="486"/>
        <end position="527"/>
    </location>
</feature>
<feature type="chain" id="PRO_5005187981" description="Peptidase U32 collagenase domain-containing protein" evidence="2">
    <location>
        <begin position="24"/>
        <end position="1279"/>
    </location>
</feature>
<feature type="region of interest" description="Disordered" evidence="1">
    <location>
        <begin position="354"/>
        <end position="374"/>
    </location>
</feature>
<evidence type="ECO:0008006" key="4">
    <source>
        <dbReference type="Google" id="ProtNLM"/>
    </source>
</evidence>
<name>A0A0G4F2B1_9ALVE</name>
<dbReference type="AlphaFoldDB" id="A0A0G4F2B1"/>
<dbReference type="EMBL" id="CDMZ01000083">
    <property type="protein sequence ID" value="CEM06269.1"/>
    <property type="molecule type" value="Genomic_DNA"/>
</dbReference>
<reference evidence="3" key="1">
    <citation type="submission" date="2014-11" db="EMBL/GenBank/DDBJ databases">
        <authorList>
            <person name="Otto D Thomas"/>
            <person name="Naeem Raeece"/>
        </authorList>
    </citation>
    <scope>NUCLEOTIDE SEQUENCE</scope>
</reference>
<feature type="signal peptide" evidence="2">
    <location>
        <begin position="1"/>
        <end position="23"/>
    </location>
</feature>
<dbReference type="Pfam" id="PF01136">
    <property type="entry name" value="Peptidase_U32"/>
    <property type="match status" value="2"/>
</dbReference>
<accession>A0A0G4F2B1</accession>
<dbReference type="VEuPathDB" id="CryptoDB:Cvel_14870"/>
<feature type="compositionally biased region" description="Polar residues" evidence="1">
    <location>
        <begin position="747"/>
        <end position="760"/>
    </location>
</feature>
<keyword evidence="2" id="KW-0732">Signal</keyword>
<feature type="region of interest" description="Disordered" evidence="1">
    <location>
        <begin position="51"/>
        <end position="76"/>
    </location>
</feature>
<dbReference type="InterPro" id="IPR001539">
    <property type="entry name" value="Peptidase_U32"/>
</dbReference>
<gene>
    <name evidence="3" type="ORF">Cvel_14870</name>
</gene>
<sequence length="1279" mass="138942">MCKLFSSSLFLVVALFLLEQATGSFSLRHQDGQRHCPKSTQVAFVFNPTSAQRRHAAPRQTRLQLSESSSDGRKNPSLYEQLETVSDSLSVDTGQPAARPPVVTATEERVLHGALVSPSPSPTARFLGGERRRKPEVLAPAGGWEQLQAAVENGADAVYFGLKDFNARARATNFSEEELPEVMRWLHGRGVKGLVTLNVLCFTDEMKAVEQRLRVLEAAGTDAVIVQIRDALNEDERNGKRNIELEVFVHGALCVSYSGQCLSSEAWGGRSANRGRCAQGCRLPYGLVVNGTLEELADFRYLLSPQDLMALPLVPSLMEAGVSCLKIEGRLKGPEYVAAATGAYRRAVDRAWEQAEGGEMKEEEGGEGSGGDMEMDVEGIEGREQMEETGEMEKDALILHQVFSRGQDAQHQGLTPGFLEGPRHQRLVRGLNPRHIGTLLGEATVSVSSKRGSDGGSLVLSCTGRRGKGTEGIFLSVGDGVVLHESGSSSPALSSGGVAGGESGKEGVGEDGGTVKALWVPSSDGSSAKWKPVQRLKLGEAPVFRVEMESAGGALSGSRKSFRGLLWKSKDVAMEAELRRTYRRVSAKAQRRKDVEVVVRQKFEGEEKEGDRTFGYLEMEATSLFDGVSVSAIAASPLQFAQNPSTALTEKEIGEAIGPFLTAAEGSAGPDSQLFNVTSVAVQGVPFESGLFLPKRQIKALRRDVAVRLQDAVRARAGREARTGTQAQDGDSEVYRKDGEIEGADSENVSNSQSREGNSSCFSVVPCLPVPHRPDSESASELLERGAEESQDQHLSLRPLCRTRAQVDAALRIPWLREIALDFLEVFGLKEAVKAVKAAGKRAIVATPRILKPAEEKMVSFFLSLKADSLLVRSSGMLRQLQELGERADADGSVQIDGRAIQNLQMPSLEADFSLNVANPLAAFSLLQTSPKASNGHSALSGLTPAHDLSAPQICELATVLKRFPWEGGPRAASAEGEGEAESRTMAQGLEVVAHQHLPVFHTEHCVFCRFLTGGKGNNYTDCGHPCERSNVHLRDMQGKDHLVLADMGCRNTVFNAEAQSCLPFLGRLVRAGVRRFRVEFVDEPAEVVEGVLSRYRSALRHAETASERINAEASEFQRTAMERMETGNLEDSDQEILLFEELKKLRGETAGAVEKPLSMDPPLLKIWRWLADVPDSNSRRMGVSLGSFSPQRAEKSAEEMKRTAAELKSRGTQGTRNRNIRSSKNVSRPDLGCTSEKNAYFSKNNVHKKQDGGPAVKKKGKKTSLAAKDIILRNRVTL</sequence>
<dbReference type="InterPro" id="IPR051454">
    <property type="entry name" value="RNA/ubiquinone_mod_enzymes"/>
</dbReference>
<feature type="compositionally biased region" description="Low complexity" evidence="1">
    <location>
        <begin position="486"/>
        <end position="496"/>
    </location>
</feature>
<protein>
    <recommendedName>
        <fullName evidence="4">Peptidase U32 collagenase domain-containing protein</fullName>
    </recommendedName>
</protein>
<organism evidence="3">
    <name type="scientific">Chromera velia CCMP2878</name>
    <dbReference type="NCBI Taxonomy" id="1169474"/>
    <lineage>
        <taxon>Eukaryota</taxon>
        <taxon>Sar</taxon>
        <taxon>Alveolata</taxon>
        <taxon>Colpodellida</taxon>
        <taxon>Chromeraceae</taxon>
        <taxon>Chromera</taxon>
    </lineage>
</organism>
<feature type="region of interest" description="Disordered" evidence="1">
    <location>
        <begin position="716"/>
        <end position="736"/>
    </location>
</feature>
<feature type="region of interest" description="Disordered" evidence="1">
    <location>
        <begin position="741"/>
        <end position="760"/>
    </location>
</feature>
<dbReference type="PANTHER" id="PTHR30217">
    <property type="entry name" value="PEPTIDASE U32 FAMILY"/>
    <property type="match status" value="1"/>
</dbReference>
<evidence type="ECO:0000313" key="3">
    <source>
        <dbReference type="EMBL" id="CEM06269.1"/>
    </source>
</evidence>
<feature type="compositionally biased region" description="Polar residues" evidence="1">
    <location>
        <begin position="1211"/>
        <end position="1227"/>
    </location>
</feature>
<feature type="region of interest" description="Disordered" evidence="1">
    <location>
        <begin position="1206"/>
        <end position="1236"/>
    </location>
</feature>
<evidence type="ECO:0000256" key="1">
    <source>
        <dbReference type="SAM" id="MobiDB-lite"/>
    </source>
</evidence>
<dbReference type="PANTHER" id="PTHR30217:SF10">
    <property type="entry name" value="23S RRNA 5-HYDROXYCYTIDINE C2501 SYNTHASE"/>
    <property type="match status" value="1"/>
</dbReference>